<evidence type="ECO:0000256" key="1">
    <source>
        <dbReference type="SAM" id="SignalP"/>
    </source>
</evidence>
<evidence type="ECO:0000313" key="2">
    <source>
        <dbReference type="EMBL" id="PWW12894.1"/>
    </source>
</evidence>
<comment type="caution">
    <text evidence="2">The sequence shown here is derived from an EMBL/GenBank/DDBJ whole genome shotgun (WGS) entry which is preliminary data.</text>
</comment>
<dbReference type="EMBL" id="QGTS01000001">
    <property type="protein sequence ID" value="PWW12894.1"/>
    <property type="molecule type" value="Genomic_DNA"/>
</dbReference>
<dbReference type="OrthoDB" id="6710670at2"/>
<keyword evidence="1" id="KW-0732">Signal</keyword>
<feature type="chain" id="PRO_5016400198" description="Tetratricopeptide repeat protein" evidence="1">
    <location>
        <begin position="22"/>
        <end position="249"/>
    </location>
</feature>
<feature type="signal peptide" evidence="1">
    <location>
        <begin position="1"/>
        <end position="21"/>
    </location>
</feature>
<name>A0A317Q9Q9_9ENTR</name>
<dbReference type="AlphaFoldDB" id="A0A317Q9Q9"/>
<proteinExistence type="predicted"/>
<dbReference type="RefSeq" id="WP_110024692.1">
    <property type="nucleotide sequence ID" value="NZ_QGTS01000001.1"/>
</dbReference>
<evidence type="ECO:0000313" key="3">
    <source>
        <dbReference type="Proteomes" id="UP000246744"/>
    </source>
</evidence>
<sequence>MSFHPKCLVALVLAVSAGAQADITEARITADCAKVSHYAAEGKAAWAANKFAAARAAFEEQVSWSEQCDLPDDQIAAAYNAVANTYIQQADYHRAWAWLMLAPGYPESVQNLALIKDKLAAEPFSRSPDGVWWKYAGRGIWQSIKVTSAGNDKINVDFEGYAFGLMGLYNGPNMGHFVRTVAFSGNHATVKLRDDDDDVSSNDTDSDDSINCNIHLQFTPDQLTVTTVRPQQCGFGHNVTANGTWIRVQ</sequence>
<reference evidence="2 3" key="1">
    <citation type="submission" date="2018-05" db="EMBL/GenBank/DDBJ databases">
        <title>Genomic Encyclopedia of Type Strains, Phase IV (KMG-IV): sequencing the most valuable type-strain genomes for metagenomic binning, comparative biology and taxonomic classification.</title>
        <authorList>
            <person name="Goeker M."/>
        </authorList>
    </citation>
    <scope>NUCLEOTIDE SEQUENCE [LARGE SCALE GENOMIC DNA]</scope>
    <source>
        <strain evidence="2 3">DSM 19579</strain>
    </source>
</reference>
<protein>
    <recommendedName>
        <fullName evidence="4">Tetratricopeptide repeat protein</fullName>
    </recommendedName>
</protein>
<keyword evidence="3" id="KW-1185">Reference proteome</keyword>
<gene>
    <name evidence="2" type="ORF">DES37_101471</name>
</gene>
<accession>A0A317Q9Q9</accession>
<dbReference type="Proteomes" id="UP000246744">
    <property type="component" value="Unassembled WGS sequence"/>
</dbReference>
<organism evidence="2 3">
    <name type="scientific">Mangrovibacter plantisponsor</name>
    <dbReference type="NCBI Taxonomy" id="451513"/>
    <lineage>
        <taxon>Bacteria</taxon>
        <taxon>Pseudomonadati</taxon>
        <taxon>Pseudomonadota</taxon>
        <taxon>Gammaproteobacteria</taxon>
        <taxon>Enterobacterales</taxon>
        <taxon>Enterobacteriaceae</taxon>
        <taxon>Mangrovibacter</taxon>
    </lineage>
</organism>
<evidence type="ECO:0008006" key="4">
    <source>
        <dbReference type="Google" id="ProtNLM"/>
    </source>
</evidence>